<dbReference type="EMBL" id="BDIP01001784">
    <property type="protein sequence ID" value="GIQ85136.1"/>
    <property type="molecule type" value="Genomic_DNA"/>
</dbReference>
<reference evidence="2 3" key="1">
    <citation type="journal article" date="2018" name="PLoS ONE">
        <title>The draft genome of Kipferlia bialata reveals reductive genome evolution in fornicate parasites.</title>
        <authorList>
            <person name="Tanifuji G."/>
            <person name="Takabayashi S."/>
            <person name="Kume K."/>
            <person name="Takagi M."/>
            <person name="Nakayama T."/>
            <person name="Kamikawa R."/>
            <person name="Inagaki Y."/>
            <person name="Hashimoto T."/>
        </authorList>
    </citation>
    <scope>NUCLEOTIDE SEQUENCE [LARGE SCALE GENOMIC DNA]</scope>
    <source>
        <strain evidence="2">NY0173</strain>
    </source>
</reference>
<protein>
    <submittedName>
        <fullName evidence="2">Uncharacterized protein</fullName>
    </submittedName>
</protein>
<keyword evidence="3" id="KW-1185">Reference proteome</keyword>
<gene>
    <name evidence="2" type="ORF">KIPB_006763</name>
</gene>
<proteinExistence type="predicted"/>
<name>A0A9K3GK18_9EUKA</name>
<evidence type="ECO:0000313" key="3">
    <source>
        <dbReference type="Proteomes" id="UP000265618"/>
    </source>
</evidence>
<feature type="region of interest" description="Disordered" evidence="1">
    <location>
        <begin position="122"/>
        <end position="146"/>
    </location>
</feature>
<dbReference type="Proteomes" id="UP000265618">
    <property type="component" value="Unassembled WGS sequence"/>
</dbReference>
<dbReference type="AlphaFoldDB" id="A0A9K3GK18"/>
<comment type="caution">
    <text evidence="2">The sequence shown here is derived from an EMBL/GenBank/DDBJ whole genome shotgun (WGS) entry which is preliminary data.</text>
</comment>
<evidence type="ECO:0000256" key="1">
    <source>
        <dbReference type="SAM" id="MobiDB-lite"/>
    </source>
</evidence>
<organism evidence="2 3">
    <name type="scientific">Kipferlia bialata</name>
    <dbReference type="NCBI Taxonomy" id="797122"/>
    <lineage>
        <taxon>Eukaryota</taxon>
        <taxon>Metamonada</taxon>
        <taxon>Carpediemonas-like organisms</taxon>
        <taxon>Kipferlia</taxon>
    </lineage>
</organism>
<evidence type="ECO:0000313" key="2">
    <source>
        <dbReference type="EMBL" id="GIQ85136.1"/>
    </source>
</evidence>
<feature type="compositionally biased region" description="Low complexity" evidence="1">
    <location>
        <begin position="129"/>
        <end position="146"/>
    </location>
</feature>
<accession>A0A9K3GK18</accession>
<sequence>MSVPSLSTDEAVVLCSYFLSVIGDKGVRGPDRFSKPVVFGVLRALDNTFPGELEPFNSQTPKCELVPILQSWFGSASDDLERVMKLAELAISARCRRPKPPSQQRVAKLSRSGCRYMRQFRSTSCGHPSTRTSTSGDHTSTSTSGV</sequence>